<gene>
    <name evidence="2" type="ORF">WIS52_08155</name>
</gene>
<organism evidence="2 3">
    <name type="scientific">Pseudonocardia nematodicida</name>
    <dbReference type="NCBI Taxonomy" id="1206997"/>
    <lineage>
        <taxon>Bacteria</taxon>
        <taxon>Bacillati</taxon>
        <taxon>Actinomycetota</taxon>
        <taxon>Actinomycetes</taxon>
        <taxon>Pseudonocardiales</taxon>
        <taxon>Pseudonocardiaceae</taxon>
        <taxon>Pseudonocardia</taxon>
    </lineage>
</organism>
<dbReference type="EMBL" id="JBEDNQ010000003">
    <property type="protein sequence ID" value="MEQ3550440.1"/>
    <property type="molecule type" value="Genomic_DNA"/>
</dbReference>
<dbReference type="Gene3D" id="1.10.3300.10">
    <property type="entry name" value="Jann2411-like domain"/>
    <property type="match status" value="1"/>
</dbReference>
<sequence>MVDPRPLTGEPLPLDLLNTRWISHGDEHDLLASPDGVATWLAAHGLGEHDGERTGAALRQARTVMADLLREPTAAHGVAFDELLARGRLRRGYDPDGDAVTRPETDDPAWLPAWTAAEALLRLLETTPGRIRRCDHDACVLHFLDTSRNGTRRWCSMASCGNRAKSNRHYARTREA</sequence>
<dbReference type="RefSeq" id="WP_349297525.1">
    <property type="nucleotide sequence ID" value="NZ_JBEDNQ010000003.1"/>
</dbReference>
<dbReference type="Pfam" id="PF07336">
    <property type="entry name" value="ABATE"/>
    <property type="match status" value="1"/>
</dbReference>
<dbReference type="InterPro" id="IPR021005">
    <property type="entry name" value="Znf_CGNR"/>
</dbReference>
<dbReference type="InterPro" id="IPR010852">
    <property type="entry name" value="ABATE"/>
</dbReference>
<dbReference type="SUPFAM" id="SSF160904">
    <property type="entry name" value="Jann2411-like"/>
    <property type="match status" value="1"/>
</dbReference>
<keyword evidence="3" id="KW-1185">Reference proteome</keyword>
<evidence type="ECO:0000259" key="1">
    <source>
        <dbReference type="Pfam" id="PF11706"/>
    </source>
</evidence>
<dbReference type="Proteomes" id="UP001494902">
    <property type="component" value="Unassembled WGS sequence"/>
</dbReference>
<proteinExistence type="predicted"/>
<reference evidence="2 3" key="1">
    <citation type="submission" date="2024-03" db="EMBL/GenBank/DDBJ databases">
        <title>Draft genome sequence of Pseudonocardia nematodicida JCM 31783.</title>
        <authorList>
            <person name="Butdee W."/>
            <person name="Duangmal K."/>
        </authorList>
    </citation>
    <scope>NUCLEOTIDE SEQUENCE [LARGE SCALE GENOMIC DNA]</scope>
    <source>
        <strain evidence="2 3">JCM 31783</strain>
    </source>
</reference>
<protein>
    <submittedName>
        <fullName evidence="2">CGNR zinc finger domain-containing protein</fullName>
    </submittedName>
</protein>
<dbReference type="PANTHER" id="PTHR35525">
    <property type="entry name" value="BLL6575 PROTEIN"/>
    <property type="match status" value="1"/>
</dbReference>
<dbReference type="InterPro" id="IPR023286">
    <property type="entry name" value="ABATE_dom_sf"/>
</dbReference>
<feature type="domain" description="Zinc finger CGNR" evidence="1">
    <location>
        <begin position="130"/>
        <end position="172"/>
    </location>
</feature>
<accession>A0ABV1K7H1</accession>
<dbReference type="PANTHER" id="PTHR35525:SF3">
    <property type="entry name" value="BLL6575 PROTEIN"/>
    <property type="match status" value="1"/>
</dbReference>
<evidence type="ECO:0000313" key="3">
    <source>
        <dbReference type="Proteomes" id="UP001494902"/>
    </source>
</evidence>
<name>A0ABV1K7H1_9PSEU</name>
<evidence type="ECO:0000313" key="2">
    <source>
        <dbReference type="EMBL" id="MEQ3550440.1"/>
    </source>
</evidence>
<comment type="caution">
    <text evidence="2">The sequence shown here is derived from an EMBL/GenBank/DDBJ whole genome shotgun (WGS) entry which is preliminary data.</text>
</comment>
<dbReference type="Pfam" id="PF11706">
    <property type="entry name" value="zf-CGNR"/>
    <property type="match status" value="1"/>
</dbReference>